<keyword evidence="3" id="KW-0732">Signal</keyword>
<dbReference type="PROSITE" id="PS50871">
    <property type="entry name" value="C1Q"/>
    <property type="match status" value="1"/>
</dbReference>
<dbReference type="Gene3D" id="2.60.120.40">
    <property type="match status" value="1"/>
</dbReference>
<evidence type="ECO:0000256" key="4">
    <source>
        <dbReference type="SAM" id="Phobius"/>
    </source>
</evidence>
<name>A0A8S3Q7F0_MYTED</name>
<keyword evidence="2" id="KW-0964">Secreted</keyword>
<evidence type="ECO:0000313" key="7">
    <source>
        <dbReference type="Proteomes" id="UP000683360"/>
    </source>
</evidence>
<dbReference type="Proteomes" id="UP000683360">
    <property type="component" value="Unassembled WGS sequence"/>
</dbReference>
<keyword evidence="4" id="KW-0472">Membrane</keyword>
<dbReference type="PRINTS" id="PR00007">
    <property type="entry name" value="COMPLEMNTC1Q"/>
</dbReference>
<dbReference type="GO" id="GO:0005576">
    <property type="term" value="C:extracellular region"/>
    <property type="evidence" value="ECO:0007669"/>
    <property type="project" value="UniProtKB-SubCell"/>
</dbReference>
<gene>
    <name evidence="6" type="ORF">MEDL_6450</name>
</gene>
<keyword evidence="4" id="KW-0812">Transmembrane</keyword>
<dbReference type="EMBL" id="CAJPWZ010000357">
    <property type="protein sequence ID" value="CAG2191186.1"/>
    <property type="molecule type" value="Genomic_DNA"/>
</dbReference>
<dbReference type="SUPFAM" id="SSF49842">
    <property type="entry name" value="TNF-like"/>
    <property type="match status" value="1"/>
</dbReference>
<dbReference type="InterPro" id="IPR050822">
    <property type="entry name" value="Cerebellin_Synaptic_Org"/>
</dbReference>
<accession>A0A8S3Q7F0</accession>
<keyword evidence="7" id="KW-1185">Reference proteome</keyword>
<proteinExistence type="predicted"/>
<dbReference type="InterPro" id="IPR008983">
    <property type="entry name" value="Tumour_necrosis_fac-like_dom"/>
</dbReference>
<comment type="subcellular location">
    <subcellularLocation>
        <location evidence="1">Secreted</location>
    </subcellularLocation>
</comment>
<dbReference type="PANTHER" id="PTHR22923:SF116">
    <property type="entry name" value="C1Q DOMAIN-CONTAINING PROTEIN"/>
    <property type="match status" value="1"/>
</dbReference>
<dbReference type="InterPro" id="IPR001073">
    <property type="entry name" value="C1q_dom"/>
</dbReference>
<evidence type="ECO:0000256" key="2">
    <source>
        <dbReference type="ARBA" id="ARBA00022525"/>
    </source>
</evidence>
<feature type="domain" description="C1q" evidence="5">
    <location>
        <begin position="67"/>
        <end position="198"/>
    </location>
</feature>
<evidence type="ECO:0000256" key="1">
    <source>
        <dbReference type="ARBA" id="ARBA00004613"/>
    </source>
</evidence>
<dbReference type="PANTHER" id="PTHR22923">
    <property type="entry name" value="CEREBELLIN-RELATED"/>
    <property type="match status" value="1"/>
</dbReference>
<dbReference type="OrthoDB" id="6104610at2759"/>
<reference evidence="6" key="1">
    <citation type="submission" date="2021-03" db="EMBL/GenBank/DDBJ databases">
        <authorList>
            <person name="Bekaert M."/>
        </authorList>
    </citation>
    <scope>NUCLEOTIDE SEQUENCE</scope>
</reference>
<comment type="caution">
    <text evidence="6">The sequence shown here is derived from an EMBL/GenBank/DDBJ whole genome shotgun (WGS) entry which is preliminary data.</text>
</comment>
<evidence type="ECO:0000256" key="3">
    <source>
        <dbReference type="ARBA" id="ARBA00022729"/>
    </source>
</evidence>
<dbReference type="Pfam" id="PF00386">
    <property type="entry name" value="C1q"/>
    <property type="match status" value="1"/>
</dbReference>
<protein>
    <recommendedName>
        <fullName evidence="5">C1q domain-containing protein</fullName>
    </recommendedName>
</protein>
<evidence type="ECO:0000259" key="5">
    <source>
        <dbReference type="PROSITE" id="PS50871"/>
    </source>
</evidence>
<feature type="transmembrane region" description="Helical" evidence="4">
    <location>
        <begin position="12"/>
        <end position="30"/>
    </location>
</feature>
<organism evidence="6 7">
    <name type="scientific">Mytilus edulis</name>
    <name type="common">Blue mussel</name>
    <dbReference type="NCBI Taxonomy" id="6550"/>
    <lineage>
        <taxon>Eukaryota</taxon>
        <taxon>Metazoa</taxon>
        <taxon>Spiralia</taxon>
        <taxon>Lophotrochozoa</taxon>
        <taxon>Mollusca</taxon>
        <taxon>Bivalvia</taxon>
        <taxon>Autobranchia</taxon>
        <taxon>Pteriomorphia</taxon>
        <taxon>Mytilida</taxon>
        <taxon>Mytiloidea</taxon>
        <taxon>Mytilidae</taxon>
        <taxon>Mytilinae</taxon>
        <taxon>Mytilus</taxon>
    </lineage>
</organism>
<sequence length="198" mass="22035">MKEVLLNSYPSFLNVFVLSFTMYVLGSMHLTDGHTSCSRTSGLMKSIQYQLKLVEEGNGRCDCSHRYNRKQIGFLVGLKTTLQNRPKGSVVIYDKVITNDGNGYNPSTGIFTASVEGLYSFSWTTTTQANKYFYTYLAVNGNMIARNHAGLDTVNLSASQTVVVHLNNHDKVNIKVDDNAVGQLIYNNGWSTFSGFMI</sequence>
<dbReference type="SMART" id="SM00110">
    <property type="entry name" value="C1Q"/>
    <property type="match status" value="1"/>
</dbReference>
<dbReference type="AlphaFoldDB" id="A0A8S3Q7F0"/>
<evidence type="ECO:0000313" key="6">
    <source>
        <dbReference type="EMBL" id="CAG2191186.1"/>
    </source>
</evidence>
<keyword evidence="4" id="KW-1133">Transmembrane helix</keyword>